<protein>
    <submittedName>
        <fullName evidence="1">Uncharacterized protein</fullName>
    </submittedName>
</protein>
<comment type="caution">
    <text evidence="1">The sequence shown here is derived from an EMBL/GenBank/DDBJ whole genome shotgun (WGS) entry which is preliminary data.</text>
</comment>
<dbReference type="Proteomes" id="UP000309997">
    <property type="component" value="Unassembled WGS sequence"/>
</dbReference>
<accession>A0ACC4B6D4</accession>
<sequence length="98" mass="10952">AKVAQRINSSNSTTVVRGPPQLPSSSALYLANKCSRSQDRHKEDEEHYRCWSRFAIQNVVQFQFPSQEGLLNHTAKQRASSPTGKNPAEKSLVKSNII</sequence>
<proteinExistence type="predicted"/>
<keyword evidence="2" id="KW-1185">Reference proteome</keyword>
<reference evidence="1 2" key="1">
    <citation type="journal article" date="2024" name="Plant Biotechnol. J.">
        <title>Genome and CRISPR/Cas9 system of a widespread forest tree (Populus alba) in the world.</title>
        <authorList>
            <person name="Liu Y.J."/>
            <person name="Jiang P.F."/>
            <person name="Han X.M."/>
            <person name="Li X.Y."/>
            <person name="Wang H.M."/>
            <person name="Wang Y.J."/>
            <person name="Wang X.X."/>
            <person name="Zeng Q.Y."/>
        </authorList>
    </citation>
    <scope>NUCLEOTIDE SEQUENCE [LARGE SCALE GENOMIC DNA]</scope>
    <source>
        <strain evidence="2">cv. PAL-ZL1</strain>
    </source>
</reference>
<evidence type="ECO:0000313" key="1">
    <source>
        <dbReference type="EMBL" id="KAL3574130.1"/>
    </source>
</evidence>
<organism evidence="1 2">
    <name type="scientific">Populus alba</name>
    <name type="common">White poplar</name>
    <dbReference type="NCBI Taxonomy" id="43335"/>
    <lineage>
        <taxon>Eukaryota</taxon>
        <taxon>Viridiplantae</taxon>
        <taxon>Streptophyta</taxon>
        <taxon>Embryophyta</taxon>
        <taxon>Tracheophyta</taxon>
        <taxon>Spermatophyta</taxon>
        <taxon>Magnoliopsida</taxon>
        <taxon>eudicotyledons</taxon>
        <taxon>Gunneridae</taxon>
        <taxon>Pentapetalae</taxon>
        <taxon>rosids</taxon>
        <taxon>fabids</taxon>
        <taxon>Malpighiales</taxon>
        <taxon>Salicaceae</taxon>
        <taxon>Saliceae</taxon>
        <taxon>Populus</taxon>
    </lineage>
</organism>
<dbReference type="EMBL" id="RCHU02000013">
    <property type="protein sequence ID" value="KAL3574130.1"/>
    <property type="molecule type" value="Genomic_DNA"/>
</dbReference>
<evidence type="ECO:0000313" key="2">
    <source>
        <dbReference type="Proteomes" id="UP000309997"/>
    </source>
</evidence>
<feature type="non-terminal residue" evidence="1">
    <location>
        <position position="1"/>
    </location>
</feature>
<name>A0ACC4B6D4_POPAL</name>
<gene>
    <name evidence="1" type="ORF">D5086_024743</name>
</gene>